<evidence type="ECO:0000259" key="12">
    <source>
        <dbReference type="PROSITE" id="PS50112"/>
    </source>
</evidence>
<dbReference type="FunFam" id="3.30.565.10:FF:000010">
    <property type="entry name" value="Sensor histidine kinase RcsC"/>
    <property type="match status" value="1"/>
</dbReference>
<dbReference type="RefSeq" id="WP_011368584.1">
    <property type="nucleotide sequence ID" value="NC_007519.1"/>
</dbReference>
<dbReference type="InterPro" id="IPR000700">
    <property type="entry name" value="PAS-assoc_C"/>
</dbReference>
<dbReference type="KEGG" id="dde:Dde_2769"/>
<dbReference type="InterPro" id="IPR003660">
    <property type="entry name" value="HAMP_dom"/>
</dbReference>
<dbReference type="Gene3D" id="3.40.50.2300">
    <property type="match status" value="1"/>
</dbReference>
<dbReference type="SMART" id="SM00388">
    <property type="entry name" value="HisKA"/>
    <property type="match status" value="1"/>
</dbReference>
<dbReference type="CDD" id="cd16922">
    <property type="entry name" value="HATPase_EvgS-ArcB-TorS-like"/>
    <property type="match status" value="1"/>
</dbReference>
<keyword evidence="9" id="KW-0812">Transmembrane</keyword>
<protein>
    <recommendedName>
        <fullName evidence="3">histidine kinase</fullName>
        <ecNumber evidence="3">2.7.13.3</ecNumber>
    </recommendedName>
</protein>
<reference evidence="15 16" key="1">
    <citation type="journal article" date="2011" name="J. Bacteriol.">
        <title>Complete genome sequence and updated annotation of Desulfovibrio alaskensis G20.</title>
        <authorList>
            <person name="Hauser L.J."/>
            <person name="Land M.L."/>
            <person name="Brown S.D."/>
            <person name="Larimer F."/>
            <person name="Keller K.L."/>
            <person name="Rapp-Giles B.J."/>
            <person name="Price M.N."/>
            <person name="Lin M."/>
            <person name="Bruce D.C."/>
            <person name="Detter J.C."/>
            <person name="Tapia R."/>
            <person name="Han C.S."/>
            <person name="Goodwin L.A."/>
            <person name="Cheng J.F."/>
            <person name="Pitluck S."/>
            <person name="Copeland A."/>
            <person name="Lucas S."/>
            <person name="Nolan M."/>
            <person name="Lapidus A.L."/>
            <person name="Palumbo A.V."/>
            <person name="Wall J.D."/>
        </authorList>
    </citation>
    <scope>NUCLEOTIDE SEQUENCE [LARGE SCALE GENOMIC DNA]</scope>
    <source>
        <strain evidence="16">ATCC BAA 1058 / DSM 17464 / G20</strain>
    </source>
</reference>
<evidence type="ECO:0000256" key="1">
    <source>
        <dbReference type="ARBA" id="ARBA00000085"/>
    </source>
</evidence>
<dbReference type="Gene3D" id="3.30.565.10">
    <property type="entry name" value="Histidine kinase-like ATPase, C-terminal domain"/>
    <property type="match status" value="1"/>
</dbReference>
<dbReference type="Pfam" id="PF00072">
    <property type="entry name" value="Response_reg"/>
    <property type="match status" value="1"/>
</dbReference>
<evidence type="ECO:0000256" key="7">
    <source>
        <dbReference type="ARBA" id="ARBA00023012"/>
    </source>
</evidence>
<dbReference type="SUPFAM" id="SSF55874">
    <property type="entry name" value="ATPase domain of HSP90 chaperone/DNA topoisomerase II/histidine kinase"/>
    <property type="match status" value="1"/>
</dbReference>
<dbReference type="InterPro" id="IPR036890">
    <property type="entry name" value="HATPase_C_sf"/>
</dbReference>
<dbReference type="PRINTS" id="PR00344">
    <property type="entry name" value="BCTRLSENSOR"/>
</dbReference>
<keyword evidence="9" id="KW-1133">Transmembrane helix</keyword>
<dbReference type="SMART" id="SM00387">
    <property type="entry name" value="HATPase_c"/>
    <property type="match status" value="1"/>
</dbReference>
<evidence type="ECO:0000256" key="4">
    <source>
        <dbReference type="ARBA" id="ARBA00022553"/>
    </source>
</evidence>
<dbReference type="Gene3D" id="3.30.450.20">
    <property type="entry name" value="PAS domain"/>
    <property type="match status" value="1"/>
</dbReference>
<feature type="modified residue" description="4-aspartylphosphate" evidence="8">
    <location>
        <position position="693"/>
    </location>
</feature>
<keyword evidence="5" id="KW-0808">Transferase</keyword>
<dbReference type="SMART" id="SM00304">
    <property type="entry name" value="HAMP"/>
    <property type="match status" value="1"/>
</dbReference>
<evidence type="ECO:0000313" key="15">
    <source>
        <dbReference type="EMBL" id="ABB39565.1"/>
    </source>
</evidence>
<dbReference type="NCBIfam" id="TIGR00229">
    <property type="entry name" value="sensory_box"/>
    <property type="match status" value="1"/>
</dbReference>
<dbReference type="STRING" id="207559.Dde_2769"/>
<evidence type="ECO:0000256" key="5">
    <source>
        <dbReference type="ARBA" id="ARBA00022679"/>
    </source>
</evidence>
<dbReference type="SUPFAM" id="SSF158472">
    <property type="entry name" value="HAMP domain-like"/>
    <property type="match status" value="1"/>
</dbReference>
<keyword evidence="9" id="KW-0472">Membrane</keyword>
<evidence type="ECO:0000256" key="9">
    <source>
        <dbReference type="SAM" id="Phobius"/>
    </source>
</evidence>
<sequence length="773" mass="84874">MNRTPLKRRFTVTLMLFTLLCCALYTVTASSFMHYHNAQITSRTERLLHALVLQRENDLANQIFVGHIRALRSTAADLQETDDVYSITVYDKSGKPLIHTRPERPLPLTGAEMAILAQGDVDARGTENGVPLLYHTSALMVIGELQGFVTVAYDLSHVRRDTILLSAMLTILLLGTVIAAGMVCSHFITQHIRRPLTALRDAMHRARSGELQHRAPIEAQDEVGRLAESFNAMVATLQRNESSLRHAQTIYKDIFENALEGIFQITGRGYLINANPALARMLGYSSVMELLAERGTTPLKSLVNRRDLARMLRMLRAKGAVDGYETRVYTKGGGITWISVSARTIAKEETGQPESFRYEGFVKDITEHRRLRELEQTRTAMIEADKAKSDFLAHMSHEIRTPMNSVLGMAEQMLRTPLSAEQKECMDVLKNSGESLLHLINDILDLTRVEGGQLALASAPFTVHAVVYGVRDMLSLQARQKNILLAATIAPDVRKNHMGDAQRLQQILVNLLGNAVKFTDNGEVSLHVSRAPDAVHDGDLLFTVRDTGIGITPAEQSRLFQKFSQASTAIHSRYGGSGLGLAISRHLVDLMGGTIRLESEPGVGTTVTFTARFAAVPEETARTGHEAEQPDTAGDDATALPALTVLLAEDTPSNRAVVRMMLQDTPCTVIEAEDGQQALHLFGQYDIDVVLMDINMPVMDGMEATRQLRRQEHGSGRRTPVIALTANAFQQDIIRYRQAGCDGHLVKPVTRKALLTALQSCAGGGATHSGSGA</sequence>
<dbReference type="SUPFAM" id="SSF52172">
    <property type="entry name" value="CheY-like"/>
    <property type="match status" value="1"/>
</dbReference>
<comment type="catalytic activity">
    <reaction evidence="1">
        <text>ATP + protein L-histidine = ADP + protein N-phospho-L-histidine.</text>
        <dbReference type="EC" id="2.7.13.3"/>
    </reaction>
</comment>
<feature type="domain" description="HAMP" evidence="14">
    <location>
        <begin position="190"/>
        <end position="242"/>
    </location>
</feature>
<dbReference type="SMART" id="SM00448">
    <property type="entry name" value="REC"/>
    <property type="match status" value="1"/>
</dbReference>
<dbReference type="InterPro" id="IPR000014">
    <property type="entry name" value="PAS"/>
</dbReference>
<dbReference type="CDD" id="cd06225">
    <property type="entry name" value="HAMP"/>
    <property type="match status" value="1"/>
</dbReference>
<dbReference type="Gene3D" id="6.10.340.10">
    <property type="match status" value="1"/>
</dbReference>
<dbReference type="PANTHER" id="PTHR45339">
    <property type="entry name" value="HYBRID SIGNAL TRANSDUCTION HISTIDINE KINASE J"/>
    <property type="match status" value="1"/>
</dbReference>
<feature type="transmembrane region" description="Helical" evidence="9">
    <location>
        <begin position="165"/>
        <end position="188"/>
    </location>
</feature>
<keyword evidence="7" id="KW-0902">Two-component regulatory system</keyword>
<dbReference type="Gene3D" id="1.10.287.130">
    <property type="match status" value="1"/>
</dbReference>
<evidence type="ECO:0000259" key="11">
    <source>
        <dbReference type="PROSITE" id="PS50110"/>
    </source>
</evidence>
<feature type="domain" description="Histidine kinase" evidence="10">
    <location>
        <begin position="394"/>
        <end position="615"/>
    </location>
</feature>
<evidence type="ECO:0000256" key="2">
    <source>
        <dbReference type="ARBA" id="ARBA00004370"/>
    </source>
</evidence>
<feature type="domain" description="PAS" evidence="12">
    <location>
        <begin position="247"/>
        <end position="285"/>
    </location>
</feature>
<dbReference type="GO" id="GO:0000155">
    <property type="term" value="F:phosphorelay sensor kinase activity"/>
    <property type="evidence" value="ECO:0007669"/>
    <property type="project" value="InterPro"/>
</dbReference>
<accession>Q30XN1</accession>
<evidence type="ECO:0000313" key="16">
    <source>
        <dbReference type="Proteomes" id="UP000002710"/>
    </source>
</evidence>
<dbReference type="AlphaFoldDB" id="Q30XN1"/>
<dbReference type="PROSITE" id="PS50110">
    <property type="entry name" value="RESPONSE_REGULATORY"/>
    <property type="match status" value="1"/>
</dbReference>
<dbReference type="HOGENOM" id="CLU_000445_104_15_7"/>
<dbReference type="Pfam" id="PF13426">
    <property type="entry name" value="PAS_9"/>
    <property type="match status" value="1"/>
</dbReference>
<dbReference type="Pfam" id="PF02518">
    <property type="entry name" value="HATPase_c"/>
    <property type="match status" value="1"/>
</dbReference>
<organism evidence="15 16">
    <name type="scientific">Oleidesulfovibrio alaskensis (strain ATCC BAA-1058 / DSM 17464 / G20)</name>
    <name type="common">Desulfovibrio alaskensis</name>
    <dbReference type="NCBI Taxonomy" id="207559"/>
    <lineage>
        <taxon>Bacteria</taxon>
        <taxon>Pseudomonadati</taxon>
        <taxon>Thermodesulfobacteriota</taxon>
        <taxon>Desulfovibrionia</taxon>
        <taxon>Desulfovibrionales</taxon>
        <taxon>Desulfovibrionaceae</taxon>
        <taxon>Oleidesulfovibrio</taxon>
    </lineage>
</organism>
<dbReference type="CDD" id="cd00082">
    <property type="entry name" value="HisKA"/>
    <property type="match status" value="1"/>
</dbReference>
<dbReference type="Pfam" id="PF00512">
    <property type="entry name" value="HisKA"/>
    <property type="match status" value="1"/>
</dbReference>
<dbReference type="InterPro" id="IPR003594">
    <property type="entry name" value="HATPase_dom"/>
</dbReference>
<dbReference type="EMBL" id="CP000112">
    <property type="protein sequence ID" value="ABB39565.1"/>
    <property type="molecule type" value="Genomic_DNA"/>
</dbReference>
<dbReference type="SUPFAM" id="SSF55785">
    <property type="entry name" value="PYP-like sensor domain (PAS domain)"/>
    <property type="match status" value="1"/>
</dbReference>
<proteinExistence type="predicted"/>
<evidence type="ECO:0000256" key="8">
    <source>
        <dbReference type="PROSITE-ProRule" id="PRU00169"/>
    </source>
</evidence>
<dbReference type="Pfam" id="PF00672">
    <property type="entry name" value="HAMP"/>
    <property type="match status" value="1"/>
</dbReference>
<comment type="subcellular location">
    <subcellularLocation>
        <location evidence="2">Membrane</location>
    </subcellularLocation>
</comment>
<keyword evidence="6 15" id="KW-0418">Kinase</keyword>
<dbReference type="PANTHER" id="PTHR45339:SF1">
    <property type="entry name" value="HYBRID SIGNAL TRANSDUCTION HISTIDINE KINASE J"/>
    <property type="match status" value="1"/>
</dbReference>
<feature type="domain" description="Response regulatory" evidence="11">
    <location>
        <begin position="644"/>
        <end position="762"/>
    </location>
</feature>
<dbReference type="CDD" id="cd17546">
    <property type="entry name" value="REC_hyHK_CKI1_RcsC-like"/>
    <property type="match status" value="1"/>
</dbReference>
<keyword evidence="4 8" id="KW-0597">Phosphoprotein</keyword>
<dbReference type="PROSITE" id="PS50113">
    <property type="entry name" value="PAC"/>
    <property type="match status" value="1"/>
</dbReference>
<dbReference type="GO" id="GO:0016020">
    <property type="term" value="C:membrane"/>
    <property type="evidence" value="ECO:0007669"/>
    <property type="project" value="UniProtKB-SubCell"/>
</dbReference>
<dbReference type="InterPro" id="IPR035965">
    <property type="entry name" value="PAS-like_dom_sf"/>
</dbReference>
<dbReference type="Proteomes" id="UP000002710">
    <property type="component" value="Chromosome"/>
</dbReference>
<dbReference type="EC" id="2.7.13.3" evidence="3"/>
<evidence type="ECO:0000259" key="13">
    <source>
        <dbReference type="PROSITE" id="PS50113"/>
    </source>
</evidence>
<evidence type="ECO:0000256" key="3">
    <source>
        <dbReference type="ARBA" id="ARBA00012438"/>
    </source>
</evidence>
<dbReference type="SUPFAM" id="SSF47384">
    <property type="entry name" value="Homodimeric domain of signal transducing histidine kinase"/>
    <property type="match status" value="1"/>
</dbReference>
<evidence type="ECO:0000256" key="6">
    <source>
        <dbReference type="ARBA" id="ARBA00022777"/>
    </source>
</evidence>
<dbReference type="eggNOG" id="COG5002">
    <property type="taxonomic scope" value="Bacteria"/>
</dbReference>
<dbReference type="InterPro" id="IPR005467">
    <property type="entry name" value="His_kinase_dom"/>
</dbReference>
<dbReference type="InterPro" id="IPR004358">
    <property type="entry name" value="Sig_transdc_His_kin-like_C"/>
</dbReference>
<dbReference type="PROSITE" id="PS50112">
    <property type="entry name" value="PAS"/>
    <property type="match status" value="1"/>
</dbReference>
<gene>
    <name evidence="15" type="ordered locus">Dde_2769</name>
</gene>
<evidence type="ECO:0000259" key="10">
    <source>
        <dbReference type="PROSITE" id="PS50109"/>
    </source>
</evidence>
<name>Q30XN1_OLEA2</name>
<dbReference type="PROSITE" id="PS50885">
    <property type="entry name" value="HAMP"/>
    <property type="match status" value="1"/>
</dbReference>
<dbReference type="PROSITE" id="PS50109">
    <property type="entry name" value="HIS_KIN"/>
    <property type="match status" value="1"/>
</dbReference>
<keyword evidence="16" id="KW-1185">Reference proteome</keyword>
<evidence type="ECO:0000259" key="14">
    <source>
        <dbReference type="PROSITE" id="PS50885"/>
    </source>
</evidence>
<feature type="domain" description="PAC" evidence="13">
    <location>
        <begin position="322"/>
        <end position="377"/>
    </location>
</feature>
<dbReference type="InterPro" id="IPR003661">
    <property type="entry name" value="HisK_dim/P_dom"/>
</dbReference>
<dbReference type="InterPro" id="IPR036097">
    <property type="entry name" value="HisK_dim/P_sf"/>
</dbReference>
<dbReference type="CDD" id="cd00130">
    <property type="entry name" value="PAS"/>
    <property type="match status" value="1"/>
</dbReference>
<dbReference type="InterPro" id="IPR001789">
    <property type="entry name" value="Sig_transdc_resp-reg_receiver"/>
</dbReference>
<dbReference type="InterPro" id="IPR011006">
    <property type="entry name" value="CheY-like_superfamily"/>
</dbReference>